<feature type="non-terminal residue" evidence="2">
    <location>
        <position position="1"/>
    </location>
</feature>
<dbReference type="EMBL" id="MTSL01000127">
    <property type="protein sequence ID" value="PJF18361.1"/>
    <property type="molecule type" value="Genomic_DNA"/>
</dbReference>
<gene>
    <name evidence="2" type="ORF">PSACC_01826</name>
</gene>
<dbReference type="Proteomes" id="UP000240830">
    <property type="component" value="Unassembled WGS sequence"/>
</dbReference>
<sequence length="97" mass="9427">PTVETTTLPAPPGAPSEVPTAPPVATASPGRTDTVVEITTLDMPTVGAAATPVTTAPPEAAASPVRADTTVETTTLTMPPEAPPGGAADPTGETTTL</sequence>
<name>A0A2H9TKS7_9FUNG</name>
<reference evidence="2 3" key="1">
    <citation type="submission" date="2016-10" db="EMBL/GenBank/DDBJ databases">
        <title>The genome of Paramicrosporidium saccamoebae is the missing link in understanding Cryptomycota and Microsporidia evolution.</title>
        <authorList>
            <person name="Quandt C.A."/>
            <person name="Beaudet D."/>
            <person name="Corsaro D."/>
            <person name="Michel R."/>
            <person name="Corradi N."/>
            <person name="James T."/>
        </authorList>
    </citation>
    <scope>NUCLEOTIDE SEQUENCE [LARGE SCALE GENOMIC DNA]</scope>
    <source>
        <strain evidence="2 3">KSL3</strain>
    </source>
</reference>
<dbReference type="AlphaFoldDB" id="A0A2H9TKS7"/>
<feature type="region of interest" description="Disordered" evidence="1">
    <location>
        <begin position="49"/>
        <end position="97"/>
    </location>
</feature>
<comment type="caution">
    <text evidence="2">The sequence shown here is derived from an EMBL/GenBank/DDBJ whole genome shotgun (WGS) entry which is preliminary data.</text>
</comment>
<feature type="region of interest" description="Disordered" evidence="1">
    <location>
        <begin position="1"/>
        <end position="31"/>
    </location>
</feature>
<evidence type="ECO:0000313" key="2">
    <source>
        <dbReference type="EMBL" id="PJF18361.1"/>
    </source>
</evidence>
<feature type="compositionally biased region" description="Low complexity" evidence="1">
    <location>
        <begin position="15"/>
        <end position="29"/>
    </location>
</feature>
<organism evidence="2 3">
    <name type="scientific">Paramicrosporidium saccamoebae</name>
    <dbReference type="NCBI Taxonomy" id="1246581"/>
    <lineage>
        <taxon>Eukaryota</taxon>
        <taxon>Fungi</taxon>
        <taxon>Fungi incertae sedis</taxon>
        <taxon>Cryptomycota</taxon>
        <taxon>Cryptomycota incertae sedis</taxon>
        <taxon>Paramicrosporidium</taxon>
    </lineage>
</organism>
<accession>A0A2H9TKS7</accession>
<proteinExistence type="predicted"/>
<evidence type="ECO:0000256" key="1">
    <source>
        <dbReference type="SAM" id="MobiDB-lite"/>
    </source>
</evidence>
<evidence type="ECO:0000313" key="3">
    <source>
        <dbReference type="Proteomes" id="UP000240830"/>
    </source>
</evidence>
<protein>
    <submittedName>
        <fullName evidence="2">Uncharacterized protein</fullName>
    </submittedName>
</protein>
<keyword evidence="3" id="KW-1185">Reference proteome</keyword>